<comment type="subunit">
    <text evidence="3">The basal body constitutes a major portion of the flagellar organelle and consists of four rings (L,P,S, and M) mounted on a central rod. The rod consists of about 26 subunits of FlgG in the distal portion, and FlgB, FlgC and FlgF are thought to build up the proximal portion of the rod with about 6 subunits each.</text>
</comment>
<keyword evidence="9" id="KW-0282">Flagellum</keyword>
<keyword evidence="9" id="KW-0966">Cell projection</keyword>
<dbReference type="Proteomes" id="UP000547674">
    <property type="component" value="Unassembled WGS sequence"/>
</dbReference>
<evidence type="ECO:0000313" key="9">
    <source>
        <dbReference type="EMBL" id="NNF07718.1"/>
    </source>
</evidence>
<dbReference type="SUPFAM" id="SSF117143">
    <property type="entry name" value="Flagellar hook protein flgE"/>
    <property type="match status" value="1"/>
</dbReference>
<dbReference type="NCBIfam" id="TIGR03506">
    <property type="entry name" value="FlgEFG_subfam"/>
    <property type="match status" value="2"/>
</dbReference>
<evidence type="ECO:0000259" key="8">
    <source>
        <dbReference type="Pfam" id="PF22692"/>
    </source>
</evidence>
<dbReference type="PANTHER" id="PTHR30435">
    <property type="entry name" value="FLAGELLAR PROTEIN"/>
    <property type="match status" value="1"/>
</dbReference>
<comment type="caution">
    <text evidence="9">The sequence shown here is derived from an EMBL/GenBank/DDBJ whole genome shotgun (WGS) entry which is preliminary data.</text>
</comment>
<dbReference type="NCBIfam" id="TIGR02488">
    <property type="entry name" value="flgG_G_neg"/>
    <property type="match status" value="1"/>
</dbReference>
<dbReference type="Pfam" id="PF06429">
    <property type="entry name" value="Flg_bbr_C"/>
    <property type="match status" value="1"/>
</dbReference>
<protein>
    <recommendedName>
        <fullName evidence="2 4">Flagellar basal-body rod protein FlgG</fullName>
    </recommendedName>
</protein>
<dbReference type="GO" id="GO:0009426">
    <property type="term" value="C:bacterial-type flagellum basal body, distal rod"/>
    <property type="evidence" value="ECO:0007669"/>
    <property type="project" value="UniProtKB-UniRule"/>
</dbReference>
<dbReference type="AlphaFoldDB" id="A0A7Y2H3G8"/>
<dbReference type="InterPro" id="IPR001444">
    <property type="entry name" value="Flag_bb_rod_N"/>
</dbReference>
<dbReference type="InterPro" id="IPR019776">
    <property type="entry name" value="Flagellar_basal_body_rod_CS"/>
</dbReference>
<accession>A0A7Y2H3G8</accession>
<dbReference type="GO" id="GO:0071978">
    <property type="term" value="P:bacterial-type flagellum-dependent swarming motility"/>
    <property type="evidence" value="ECO:0007669"/>
    <property type="project" value="TreeGrafter"/>
</dbReference>
<sequence length="262" mass="27960">MNGSLQTSASGMAAQQRMIDVIANNLANVNTTGFKKGRVAFQDVLYETVQNVRPADDAGSETVGAIQVGRGVRVAAVQRQHSQGSVEVTDRPLNLAIEGSGFFQIQRPDLQTSYSRDGNFSLSDTGALVTQDGYLVEPGIYIPAEATGVSISPSGTVSATVAGSPEPMELGRIEIARFINPSGLLAIGENQYMETPASGEPMVGLPDEYGFGRLLQGALETSNVEIVREMTDMIAAQRAYEINARAIRASDTMMQSLNDLIR</sequence>
<evidence type="ECO:0000256" key="5">
    <source>
        <dbReference type="RuleBase" id="RU362116"/>
    </source>
</evidence>
<feature type="domain" description="Flagellar basal-body/hook protein C-terminal" evidence="7">
    <location>
        <begin position="216"/>
        <end position="260"/>
    </location>
</feature>
<dbReference type="PANTHER" id="PTHR30435:SF19">
    <property type="entry name" value="FLAGELLAR BASAL-BODY ROD PROTEIN FLGG"/>
    <property type="match status" value="1"/>
</dbReference>
<feature type="domain" description="Flagellar hook protein FlgE/F/G-like D1" evidence="8">
    <location>
        <begin position="96"/>
        <end position="159"/>
    </location>
</feature>
<proteinExistence type="inferred from homology"/>
<comment type="subcellular location">
    <subcellularLocation>
        <location evidence="5">Bacterial flagellum basal body</location>
    </subcellularLocation>
</comment>
<keyword evidence="5" id="KW-0975">Bacterial flagellum</keyword>
<comment type="similarity">
    <text evidence="1 5">Belongs to the flagella basal body rod proteins family.</text>
</comment>
<dbReference type="Pfam" id="PF22692">
    <property type="entry name" value="LlgE_F_G_D1"/>
    <property type="match status" value="1"/>
</dbReference>
<reference evidence="9 10" key="1">
    <citation type="submission" date="2020-03" db="EMBL/GenBank/DDBJ databases">
        <title>Metabolic flexibility allows generalist bacteria to become dominant in a frequently disturbed ecosystem.</title>
        <authorList>
            <person name="Chen Y.-J."/>
            <person name="Leung P.M."/>
            <person name="Bay S.K."/>
            <person name="Hugenholtz P."/>
            <person name="Kessler A.J."/>
            <person name="Shelley G."/>
            <person name="Waite D.W."/>
            <person name="Cook P.L."/>
            <person name="Greening C."/>
        </authorList>
    </citation>
    <scope>NUCLEOTIDE SEQUENCE [LARGE SCALE GENOMIC DNA]</scope>
    <source>
        <strain evidence="9">SS_bin_28</strain>
    </source>
</reference>
<evidence type="ECO:0000256" key="1">
    <source>
        <dbReference type="ARBA" id="ARBA00009677"/>
    </source>
</evidence>
<evidence type="ECO:0000259" key="6">
    <source>
        <dbReference type="Pfam" id="PF00460"/>
    </source>
</evidence>
<dbReference type="InterPro" id="IPR012834">
    <property type="entry name" value="FlgG_G_neg"/>
</dbReference>
<dbReference type="InterPro" id="IPR010930">
    <property type="entry name" value="Flg_bb/hook_C_dom"/>
</dbReference>
<dbReference type="Pfam" id="PF00460">
    <property type="entry name" value="Flg_bb_rod"/>
    <property type="match status" value="1"/>
</dbReference>
<evidence type="ECO:0000256" key="2">
    <source>
        <dbReference type="ARBA" id="ARBA00017948"/>
    </source>
</evidence>
<dbReference type="InterPro" id="IPR053967">
    <property type="entry name" value="LlgE_F_G-like_D1"/>
</dbReference>
<feature type="domain" description="Flagellar basal body rod protein N-terminal" evidence="6">
    <location>
        <begin position="5"/>
        <end position="35"/>
    </location>
</feature>
<dbReference type="EMBL" id="JABDJR010000531">
    <property type="protein sequence ID" value="NNF07718.1"/>
    <property type="molecule type" value="Genomic_DNA"/>
</dbReference>
<evidence type="ECO:0000256" key="3">
    <source>
        <dbReference type="ARBA" id="ARBA00025933"/>
    </source>
</evidence>
<evidence type="ECO:0000259" key="7">
    <source>
        <dbReference type="Pfam" id="PF06429"/>
    </source>
</evidence>
<keyword evidence="9" id="KW-0969">Cilium</keyword>
<organism evidence="9 10">
    <name type="scientific">Eiseniibacteriota bacterium</name>
    <dbReference type="NCBI Taxonomy" id="2212470"/>
    <lineage>
        <taxon>Bacteria</taxon>
        <taxon>Candidatus Eiseniibacteriota</taxon>
    </lineage>
</organism>
<evidence type="ECO:0000313" key="10">
    <source>
        <dbReference type="Proteomes" id="UP000547674"/>
    </source>
</evidence>
<dbReference type="PROSITE" id="PS00588">
    <property type="entry name" value="FLAGELLA_BB_ROD"/>
    <property type="match status" value="1"/>
</dbReference>
<dbReference type="InterPro" id="IPR037925">
    <property type="entry name" value="FlgE/F/G-like"/>
</dbReference>
<evidence type="ECO:0000256" key="4">
    <source>
        <dbReference type="NCBIfam" id="TIGR02488"/>
    </source>
</evidence>
<name>A0A7Y2H3G8_UNCEI</name>
<dbReference type="InterPro" id="IPR020013">
    <property type="entry name" value="Flagellar_FlgE/F/G"/>
</dbReference>
<gene>
    <name evidence="9" type="primary">flgG</name>
    <name evidence="9" type="ORF">HKN21_13225</name>
</gene>